<evidence type="ECO:0000313" key="13">
    <source>
        <dbReference type="Proteomes" id="UP000294545"/>
    </source>
</evidence>
<feature type="binding site" evidence="8">
    <location>
        <position position="129"/>
    </location>
    <ligand>
        <name>Zn(2+)</name>
        <dbReference type="ChEBI" id="CHEBI:29105"/>
        <note>structural</note>
    </ligand>
</feature>
<reference evidence="12 13" key="1">
    <citation type="submission" date="2019-03" db="EMBL/GenBank/DDBJ databases">
        <title>Genomic Encyclopedia of Type Strains, Phase IV (KMG-IV): sequencing the most valuable type-strain genomes for metagenomic binning, comparative biology and taxonomic classification.</title>
        <authorList>
            <person name="Goeker M."/>
        </authorList>
    </citation>
    <scope>NUCLEOTIDE SEQUENCE [LARGE SCALE GENOMIC DNA]</scope>
    <source>
        <strain evidence="12 13">DSM 24176</strain>
    </source>
</reference>
<dbReference type="HAMAP" id="MF_00235">
    <property type="entry name" value="Adenylate_kinase_Adk"/>
    <property type="match status" value="1"/>
</dbReference>
<comment type="domain">
    <text evidence="8">Consists of three domains, a large central CORE domain and two small peripheral domains, NMPbind and LID, which undergo movements during catalysis. The LID domain closes over the site of phosphoryl transfer upon ATP binding. Assembling and dissambling the active center during each catalytic cycle provides an effective means to prevent ATP hydrolysis. Some bacteria have evolved a zinc-coordinating structure that stabilizes the LID domain.</text>
</comment>
<protein>
    <recommendedName>
        <fullName evidence="8 10">Adenylate kinase</fullName>
        <shortName evidence="8">AK</shortName>
        <ecNumber evidence="8 10">2.7.4.3</ecNumber>
    </recommendedName>
    <alternativeName>
        <fullName evidence="8">ATP-AMP transphosphorylase</fullName>
    </alternativeName>
    <alternativeName>
        <fullName evidence="8">ATP:AMP phosphotransferase</fullName>
    </alternativeName>
    <alternativeName>
        <fullName evidence="8">Adenylate monophosphate kinase</fullName>
    </alternativeName>
</protein>
<feature type="region of interest" description="NMP" evidence="8">
    <location>
        <begin position="30"/>
        <end position="59"/>
    </location>
</feature>
<evidence type="ECO:0000256" key="3">
    <source>
        <dbReference type="ARBA" id="ARBA00022727"/>
    </source>
</evidence>
<dbReference type="InterPro" id="IPR033690">
    <property type="entry name" value="Adenylat_kinase_CS"/>
</dbReference>
<evidence type="ECO:0000256" key="4">
    <source>
        <dbReference type="ARBA" id="ARBA00022741"/>
    </source>
</evidence>
<feature type="binding site" evidence="8">
    <location>
        <position position="195"/>
    </location>
    <ligand>
        <name>ATP</name>
        <dbReference type="ChEBI" id="CHEBI:30616"/>
    </ligand>
</feature>
<dbReference type="NCBIfam" id="NF001381">
    <property type="entry name" value="PRK00279.1-3"/>
    <property type="match status" value="1"/>
</dbReference>
<dbReference type="NCBIfam" id="NF001379">
    <property type="entry name" value="PRK00279.1-1"/>
    <property type="match status" value="1"/>
</dbReference>
<feature type="binding site" evidence="8">
    <location>
        <position position="123"/>
    </location>
    <ligand>
        <name>ATP</name>
        <dbReference type="ChEBI" id="CHEBI:30616"/>
    </ligand>
</feature>
<sequence>MKIIMLGAPGAGKGTQAKRISEKYNIPHISTGDIFRENIKNKTEIGMKAKNYMDQGLLVPDEVVVDLVAARLSQEDCKNGYVLDGFPRTTPQASALEKAVDSIDYAINIDVPDEEIIGRMAGRRACTSCGATYHIEMNPTKKPGICDACGNEVVQRDDDKEETVLKRLNVYKEQTQPLIEYYQNKDILVSIDGTQDIDDVTNDIIKILGA</sequence>
<dbReference type="SUPFAM" id="SSF52540">
    <property type="entry name" value="P-loop containing nucleoside triphosphate hydrolases"/>
    <property type="match status" value="1"/>
</dbReference>
<keyword evidence="5 8" id="KW-0418">Kinase</keyword>
<dbReference type="FunFam" id="3.40.50.300:FF:000106">
    <property type="entry name" value="Adenylate kinase mitochondrial"/>
    <property type="match status" value="1"/>
</dbReference>
<keyword evidence="8" id="KW-0963">Cytoplasm</keyword>
<dbReference type="NCBIfam" id="NF011100">
    <property type="entry name" value="PRK14527.1"/>
    <property type="match status" value="1"/>
</dbReference>
<feature type="binding site" evidence="8">
    <location>
        <begin position="85"/>
        <end position="88"/>
    </location>
    <ligand>
        <name>AMP</name>
        <dbReference type="ChEBI" id="CHEBI:456215"/>
    </ligand>
</feature>
<feature type="binding site" evidence="8">
    <location>
        <position position="167"/>
    </location>
    <ligand>
        <name>AMP</name>
        <dbReference type="ChEBI" id="CHEBI:456215"/>
    </ligand>
</feature>
<dbReference type="NCBIfam" id="NF001380">
    <property type="entry name" value="PRK00279.1-2"/>
    <property type="match status" value="1"/>
</dbReference>
<dbReference type="PANTHER" id="PTHR23359">
    <property type="entry name" value="NUCLEOTIDE KINASE"/>
    <property type="match status" value="1"/>
</dbReference>
<comment type="caution">
    <text evidence="12">The sequence shown here is derived from an EMBL/GenBank/DDBJ whole genome shotgun (WGS) entry which is preliminary data.</text>
</comment>
<feature type="region of interest" description="LID" evidence="8">
    <location>
        <begin position="122"/>
        <end position="159"/>
    </location>
</feature>
<dbReference type="CDD" id="cd01428">
    <property type="entry name" value="ADK"/>
    <property type="match status" value="1"/>
</dbReference>
<comment type="catalytic activity">
    <reaction evidence="8 10">
        <text>AMP + ATP = 2 ADP</text>
        <dbReference type="Rhea" id="RHEA:12973"/>
        <dbReference type="ChEBI" id="CHEBI:30616"/>
        <dbReference type="ChEBI" id="CHEBI:456215"/>
        <dbReference type="ChEBI" id="CHEBI:456216"/>
        <dbReference type="EC" id="2.7.4.3"/>
    </reaction>
</comment>
<evidence type="ECO:0000256" key="7">
    <source>
        <dbReference type="ARBA" id="ARBA00022840"/>
    </source>
</evidence>
<dbReference type="InterPro" id="IPR006259">
    <property type="entry name" value="Adenyl_kin_sub"/>
</dbReference>
<dbReference type="PROSITE" id="PS00113">
    <property type="entry name" value="ADENYLATE_KINASE"/>
    <property type="match status" value="1"/>
</dbReference>
<evidence type="ECO:0000256" key="6">
    <source>
        <dbReference type="ARBA" id="ARBA00022833"/>
    </source>
</evidence>
<dbReference type="InterPro" id="IPR000850">
    <property type="entry name" value="Adenylat/UMP-CMP_kin"/>
</dbReference>
<evidence type="ECO:0000256" key="2">
    <source>
        <dbReference type="ARBA" id="ARBA00022723"/>
    </source>
</evidence>
<comment type="subcellular location">
    <subcellularLocation>
        <location evidence="8 10">Cytoplasm</location>
    </subcellularLocation>
</comment>
<evidence type="ECO:0000256" key="8">
    <source>
        <dbReference type="HAMAP-Rule" id="MF_00235"/>
    </source>
</evidence>
<evidence type="ECO:0000313" key="12">
    <source>
        <dbReference type="EMBL" id="TCK93435.1"/>
    </source>
</evidence>
<proteinExistence type="inferred from homology"/>
<feature type="binding site" evidence="8">
    <location>
        <position position="149"/>
    </location>
    <ligand>
        <name>Zn(2+)</name>
        <dbReference type="ChEBI" id="CHEBI:29105"/>
        <note>structural</note>
    </ligand>
</feature>
<evidence type="ECO:0000256" key="1">
    <source>
        <dbReference type="ARBA" id="ARBA00022679"/>
    </source>
</evidence>
<feature type="binding site" evidence="8">
    <location>
        <position position="126"/>
    </location>
    <ligand>
        <name>Zn(2+)</name>
        <dbReference type="ChEBI" id="CHEBI:29105"/>
        <note>structural</note>
    </ligand>
</feature>
<keyword evidence="1 8" id="KW-0808">Transferase</keyword>
<dbReference type="Pfam" id="PF05191">
    <property type="entry name" value="ADK_lid"/>
    <property type="match status" value="1"/>
</dbReference>
<dbReference type="NCBIfam" id="TIGR01351">
    <property type="entry name" value="adk"/>
    <property type="match status" value="1"/>
</dbReference>
<dbReference type="UniPathway" id="UPA00588">
    <property type="reaction ID" value="UER00649"/>
</dbReference>
<keyword evidence="6 8" id="KW-0862">Zinc</keyword>
<feature type="binding site" evidence="8">
    <location>
        <position position="31"/>
    </location>
    <ligand>
        <name>AMP</name>
        <dbReference type="ChEBI" id="CHEBI:456215"/>
    </ligand>
</feature>
<feature type="binding site" evidence="8">
    <location>
        <position position="92"/>
    </location>
    <ligand>
        <name>AMP</name>
        <dbReference type="ChEBI" id="CHEBI:456215"/>
    </ligand>
</feature>
<comment type="subunit">
    <text evidence="8 10">Monomer.</text>
</comment>
<dbReference type="GO" id="GO:0008270">
    <property type="term" value="F:zinc ion binding"/>
    <property type="evidence" value="ECO:0007669"/>
    <property type="project" value="UniProtKB-UniRule"/>
</dbReference>
<comment type="pathway">
    <text evidence="8">Purine metabolism; AMP biosynthesis via salvage pathway; AMP from ADP: step 1/1.</text>
</comment>
<dbReference type="GO" id="GO:0005737">
    <property type="term" value="C:cytoplasm"/>
    <property type="evidence" value="ECO:0007669"/>
    <property type="project" value="UniProtKB-SubCell"/>
</dbReference>
<accession>A0A4R1MLM6</accession>
<dbReference type="AlphaFoldDB" id="A0A4R1MLM6"/>
<evidence type="ECO:0000259" key="11">
    <source>
        <dbReference type="Pfam" id="PF05191"/>
    </source>
</evidence>
<dbReference type="GO" id="GO:0005524">
    <property type="term" value="F:ATP binding"/>
    <property type="evidence" value="ECO:0007669"/>
    <property type="project" value="UniProtKB-UniRule"/>
</dbReference>
<gene>
    <name evidence="8" type="primary">adk</name>
    <name evidence="12" type="ORF">EDC19_1628</name>
</gene>
<keyword evidence="7 8" id="KW-0067">ATP-binding</keyword>
<dbReference type="InterPro" id="IPR027417">
    <property type="entry name" value="P-loop_NTPase"/>
</dbReference>
<feature type="binding site" evidence="8">
    <location>
        <begin position="10"/>
        <end position="15"/>
    </location>
    <ligand>
        <name>ATP</name>
        <dbReference type="ChEBI" id="CHEBI:30616"/>
    </ligand>
</feature>
<comment type="function">
    <text evidence="8">Catalyzes the reversible transfer of the terminal phosphate group between ATP and AMP. Plays an important role in cellular energy homeostasis and in adenine nucleotide metabolism.</text>
</comment>
<dbReference type="Gene3D" id="3.40.50.300">
    <property type="entry name" value="P-loop containing nucleotide triphosphate hydrolases"/>
    <property type="match status" value="1"/>
</dbReference>
<dbReference type="EMBL" id="SMGQ01000012">
    <property type="protein sequence ID" value="TCK93435.1"/>
    <property type="molecule type" value="Genomic_DNA"/>
</dbReference>
<comment type="similarity">
    <text evidence="8 9">Belongs to the adenylate kinase family.</text>
</comment>
<dbReference type="RefSeq" id="WP_132282340.1">
    <property type="nucleotide sequence ID" value="NZ_SMGQ01000012.1"/>
</dbReference>
<evidence type="ECO:0000256" key="5">
    <source>
        <dbReference type="ARBA" id="ARBA00022777"/>
    </source>
</evidence>
<keyword evidence="4 8" id="KW-0547">Nucleotide-binding</keyword>
<feature type="binding site" evidence="8">
    <location>
        <position position="36"/>
    </location>
    <ligand>
        <name>AMP</name>
        <dbReference type="ChEBI" id="CHEBI:456215"/>
    </ligand>
</feature>
<feature type="domain" description="Adenylate kinase active site lid" evidence="11">
    <location>
        <begin position="123"/>
        <end position="158"/>
    </location>
</feature>
<dbReference type="GO" id="GO:0044209">
    <property type="term" value="P:AMP salvage"/>
    <property type="evidence" value="ECO:0007669"/>
    <property type="project" value="UniProtKB-UniRule"/>
</dbReference>
<feature type="binding site" evidence="8">
    <location>
        <begin position="132"/>
        <end position="133"/>
    </location>
    <ligand>
        <name>ATP</name>
        <dbReference type="ChEBI" id="CHEBI:30616"/>
    </ligand>
</feature>
<keyword evidence="3 8" id="KW-0545">Nucleotide biosynthesis</keyword>
<dbReference type="OrthoDB" id="9805030at2"/>
<name>A0A4R1MLM6_9FIRM</name>
<dbReference type="InterPro" id="IPR007862">
    <property type="entry name" value="Adenylate_kinase_lid-dom"/>
</dbReference>
<dbReference type="EC" id="2.7.4.3" evidence="8 10"/>
<dbReference type="Proteomes" id="UP000294545">
    <property type="component" value="Unassembled WGS sequence"/>
</dbReference>
<feature type="binding site" evidence="8">
    <location>
        <begin position="57"/>
        <end position="59"/>
    </location>
    <ligand>
        <name>AMP</name>
        <dbReference type="ChEBI" id="CHEBI:456215"/>
    </ligand>
</feature>
<evidence type="ECO:0000256" key="9">
    <source>
        <dbReference type="RuleBase" id="RU003330"/>
    </source>
</evidence>
<keyword evidence="2 8" id="KW-0479">Metal-binding</keyword>
<feature type="binding site" evidence="8">
    <location>
        <position position="146"/>
    </location>
    <ligand>
        <name>Zn(2+)</name>
        <dbReference type="ChEBI" id="CHEBI:29105"/>
        <note>structural</note>
    </ligand>
</feature>
<dbReference type="PRINTS" id="PR00094">
    <property type="entry name" value="ADENYLTKNASE"/>
</dbReference>
<feature type="binding site" evidence="8">
    <location>
        <position position="156"/>
    </location>
    <ligand>
        <name>AMP</name>
        <dbReference type="ChEBI" id="CHEBI:456215"/>
    </ligand>
</feature>
<dbReference type="Pfam" id="PF00406">
    <property type="entry name" value="ADK"/>
    <property type="match status" value="1"/>
</dbReference>
<organism evidence="12 13">
    <name type="scientific">Natranaerovirga hydrolytica</name>
    <dbReference type="NCBI Taxonomy" id="680378"/>
    <lineage>
        <taxon>Bacteria</taxon>
        <taxon>Bacillati</taxon>
        <taxon>Bacillota</taxon>
        <taxon>Clostridia</taxon>
        <taxon>Lachnospirales</taxon>
        <taxon>Natranaerovirgaceae</taxon>
        <taxon>Natranaerovirga</taxon>
    </lineage>
</organism>
<keyword evidence="13" id="KW-1185">Reference proteome</keyword>
<dbReference type="GO" id="GO:0004017">
    <property type="term" value="F:AMP kinase activity"/>
    <property type="evidence" value="ECO:0007669"/>
    <property type="project" value="UniProtKB-UniRule"/>
</dbReference>
<evidence type="ECO:0000256" key="10">
    <source>
        <dbReference type="RuleBase" id="RU003331"/>
    </source>
</evidence>